<keyword evidence="2" id="KW-1185">Reference proteome</keyword>
<proteinExistence type="predicted"/>
<reference evidence="1 2" key="1">
    <citation type="journal article" date="2016" name="Mol. Biol. Evol.">
        <title>Comparative Genomics of Early-Diverging Mushroom-Forming Fungi Provides Insights into the Origins of Lignocellulose Decay Capabilities.</title>
        <authorList>
            <person name="Nagy L.G."/>
            <person name="Riley R."/>
            <person name="Tritt A."/>
            <person name="Adam C."/>
            <person name="Daum C."/>
            <person name="Floudas D."/>
            <person name="Sun H."/>
            <person name="Yadav J.S."/>
            <person name="Pangilinan J."/>
            <person name="Larsson K.H."/>
            <person name="Matsuura K."/>
            <person name="Barry K."/>
            <person name="Labutti K."/>
            <person name="Kuo R."/>
            <person name="Ohm R.A."/>
            <person name="Bhattacharya S.S."/>
            <person name="Shirouzu T."/>
            <person name="Yoshinaga Y."/>
            <person name="Martin F.M."/>
            <person name="Grigoriev I.V."/>
            <person name="Hibbett D.S."/>
        </authorList>
    </citation>
    <scope>NUCLEOTIDE SEQUENCE [LARGE SCALE GENOMIC DNA]</scope>
    <source>
        <strain evidence="1 2">CBS 109695</strain>
    </source>
</reference>
<gene>
    <name evidence="1" type="ORF">FIBSPDRAFT_957494</name>
</gene>
<sequence length="128" mass="14577">MSDSNLRTFTARFPDIERLAVQSSREREFRNILPHITLLTTGTEGDPVTGLRWPKLKILAISAAHIPQSDKLLLPGQINQLQQLSDSFRKLLVPPRFFDTAGAELTARLEEFVGIEDLYDDWPTPFKE</sequence>
<accession>A0A166FMG1</accession>
<dbReference type="EMBL" id="KV417587">
    <property type="protein sequence ID" value="KZP16966.1"/>
    <property type="molecule type" value="Genomic_DNA"/>
</dbReference>
<protein>
    <submittedName>
        <fullName evidence="1">Uncharacterized protein</fullName>
    </submittedName>
</protein>
<dbReference type="Proteomes" id="UP000076532">
    <property type="component" value="Unassembled WGS sequence"/>
</dbReference>
<evidence type="ECO:0000313" key="2">
    <source>
        <dbReference type="Proteomes" id="UP000076532"/>
    </source>
</evidence>
<name>A0A166FMG1_9AGAM</name>
<dbReference type="AlphaFoldDB" id="A0A166FMG1"/>
<evidence type="ECO:0000313" key="1">
    <source>
        <dbReference type="EMBL" id="KZP16966.1"/>
    </source>
</evidence>
<organism evidence="1 2">
    <name type="scientific">Athelia psychrophila</name>
    <dbReference type="NCBI Taxonomy" id="1759441"/>
    <lineage>
        <taxon>Eukaryota</taxon>
        <taxon>Fungi</taxon>
        <taxon>Dikarya</taxon>
        <taxon>Basidiomycota</taxon>
        <taxon>Agaricomycotina</taxon>
        <taxon>Agaricomycetes</taxon>
        <taxon>Agaricomycetidae</taxon>
        <taxon>Atheliales</taxon>
        <taxon>Atheliaceae</taxon>
        <taxon>Athelia</taxon>
    </lineage>
</organism>